<dbReference type="Gene3D" id="1.10.10.10">
    <property type="entry name" value="Winged helix-like DNA-binding domain superfamily/Winged helix DNA-binding domain"/>
    <property type="match status" value="1"/>
</dbReference>
<dbReference type="EMBL" id="SDPU01000020">
    <property type="protein sequence ID" value="RYU12954.1"/>
    <property type="molecule type" value="Genomic_DNA"/>
</dbReference>
<protein>
    <recommendedName>
        <fullName evidence="4">HTH luxR-type domain-containing protein</fullName>
    </recommendedName>
</protein>
<reference evidence="5 6" key="1">
    <citation type="submission" date="2019-01" db="EMBL/GenBank/DDBJ databases">
        <title>Nocardioides guangzhouensis sp. nov., an actinobacterium isolated from soil.</title>
        <authorList>
            <person name="Fu Y."/>
            <person name="Cai Y."/>
            <person name="Lin Z."/>
            <person name="Chen P."/>
        </authorList>
    </citation>
    <scope>NUCLEOTIDE SEQUENCE [LARGE SCALE GENOMIC DNA]</scope>
    <source>
        <strain evidence="5 6">NBRC 105384</strain>
    </source>
</reference>
<evidence type="ECO:0000256" key="1">
    <source>
        <dbReference type="ARBA" id="ARBA00022741"/>
    </source>
</evidence>
<keyword evidence="1" id="KW-0547">Nucleotide-binding</keyword>
<dbReference type="SMART" id="SM00421">
    <property type="entry name" value="HTH_LUXR"/>
    <property type="match status" value="1"/>
</dbReference>
<dbReference type="InterPro" id="IPR011990">
    <property type="entry name" value="TPR-like_helical_dom_sf"/>
</dbReference>
<evidence type="ECO:0000313" key="5">
    <source>
        <dbReference type="EMBL" id="RYU12954.1"/>
    </source>
</evidence>
<dbReference type="GO" id="GO:0005737">
    <property type="term" value="C:cytoplasm"/>
    <property type="evidence" value="ECO:0007669"/>
    <property type="project" value="TreeGrafter"/>
</dbReference>
<dbReference type="OrthoDB" id="5378762at2"/>
<dbReference type="GO" id="GO:0003677">
    <property type="term" value="F:DNA binding"/>
    <property type="evidence" value="ECO:0007669"/>
    <property type="project" value="InterPro"/>
</dbReference>
<evidence type="ECO:0000256" key="2">
    <source>
        <dbReference type="ARBA" id="ARBA00022840"/>
    </source>
</evidence>
<dbReference type="SUPFAM" id="SSF46894">
    <property type="entry name" value="C-terminal effector domain of the bipartite response regulators"/>
    <property type="match status" value="1"/>
</dbReference>
<dbReference type="InterPro" id="IPR000792">
    <property type="entry name" value="Tscrpt_reg_LuxR_C"/>
</dbReference>
<proteinExistence type="predicted"/>
<dbReference type="Proteomes" id="UP000291189">
    <property type="component" value="Unassembled WGS sequence"/>
</dbReference>
<dbReference type="GO" id="GO:0005524">
    <property type="term" value="F:ATP binding"/>
    <property type="evidence" value="ECO:0007669"/>
    <property type="project" value="UniProtKB-KW"/>
</dbReference>
<keyword evidence="6" id="KW-1185">Reference proteome</keyword>
<feature type="region of interest" description="Disordered" evidence="3">
    <location>
        <begin position="62"/>
        <end position="111"/>
    </location>
</feature>
<dbReference type="InterPro" id="IPR016032">
    <property type="entry name" value="Sig_transdc_resp-reg_C-effctor"/>
</dbReference>
<evidence type="ECO:0000313" key="6">
    <source>
        <dbReference type="Proteomes" id="UP000291189"/>
    </source>
</evidence>
<dbReference type="PANTHER" id="PTHR16305:SF35">
    <property type="entry name" value="TRANSCRIPTIONAL ACTIVATOR DOMAIN"/>
    <property type="match status" value="1"/>
</dbReference>
<dbReference type="PANTHER" id="PTHR16305">
    <property type="entry name" value="TESTICULAR SOLUBLE ADENYLYL CYCLASE"/>
    <property type="match status" value="1"/>
</dbReference>
<feature type="region of interest" description="Disordered" evidence="3">
    <location>
        <begin position="1"/>
        <end position="32"/>
    </location>
</feature>
<dbReference type="GO" id="GO:0004016">
    <property type="term" value="F:adenylate cyclase activity"/>
    <property type="evidence" value="ECO:0007669"/>
    <property type="project" value="TreeGrafter"/>
</dbReference>
<dbReference type="Pfam" id="PF00196">
    <property type="entry name" value="GerE"/>
    <property type="match status" value="1"/>
</dbReference>
<organism evidence="5 6">
    <name type="scientific">Nocardioides iriomotensis</name>
    <dbReference type="NCBI Taxonomy" id="715784"/>
    <lineage>
        <taxon>Bacteria</taxon>
        <taxon>Bacillati</taxon>
        <taxon>Actinomycetota</taxon>
        <taxon>Actinomycetes</taxon>
        <taxon>Propionibacteriales</taxon>
        <taxon>Nocardioidaceae</taxon>
        <taxon>Nocardioides</taxon>
    </lineage>
</organism>
<feature type="compositionally biased region" description="Low complexity" evidence="3">
    <location>
        <begin position="1"/>
        <end position="30"/>
    </location>
</feature>
<name>A0A4Q5J3A1_9ACTN</name>
<dbReference type="CDD" id="cd06170">
    <property type="entry name" value="LuxR_C_like"/>
    <property type="match status" value="1"/>
</dbReference>
<comment type="caution">
    <text evidence="5">The sequence shown here is derived from an EMBL/GenBank/DDBJ whole genome shotgun (WGS) entry which is preliminary data.</text>
</comment>
<evidence type="ECO:0000259" key="4">
    <source>
        <dbReference type="PROSITE" id="PS50043"/>
    </source>
</evidence>
<dbReference type="Pfam" id="PF13191">
    <property type="entry name" value="AAA_16"/>
    <property type="match status" value="1"/>
</dbReference>
<dbReference type="SUPFAM" id="SSF52540">
    <property type="entry name" value="P-loop containing nucleoside triphosphate hydrolases"/>
    <property type="match status" value="1"/>
</dbReference>
<keyword evidence="2" id="KW-0067">ATP-binding</keyword>
<dbReference type="InterPro" id="IPR041664">
    <property type="entry name" value="AAA_16"/>
</dbReference>
<gene>
    <name evidence="5" type="ORF">ETU37_08370</name>
</gene>
<dbReference type="InterPro" id="IPR036388">
    <property type="entry name" value="WH-like_DNA-bd_sf"/>
</dbReference>
<dbReference type="AlphaFoldDB" id="A0A4Q5J3A1"/>
<dbReference type="SUPFAM" id="SSF48452">
    <property type="entry name" value="TPR-like"/>
    <property type="match status" value="1"/>
</dbReference>
<evidence type="ECO:0000256" key="3">
    <source>
        <dbReference type="SAM" id="MobiDB-lite"/>
    </source>
</evidence>
<dbReference type="GO" id="GO:0006355">
    <property type="term" value="P:regulation of DNA-templated transcription"/>
    <property type="evidence" value="ECO:0007669"/>
    <property type="project" value="InterPro"/>
</dbReference>
<sequence length="1068" mass="114322">MTTSCPARASSRAVAAPATRAPTTTTSCSLRRPRRCGRWSGRVGRGWVSMYRAMEAPRVAFPAGAEQPPGARRDGHRSNARQGGRVSGVDVGGLTRGPAIEGVERSDSGRRSLHGRGDLLAALGTRLDAAATGAGRLVLLSGDAGIGKTRLLQALEGAARDAGMRVWTAGAYPQDVELSGGLLLDLGHAMARADDPDVAGRGRALVADLADVVEDAAAGDAHRRRRLLVLDAVERVAALADEAPVLLALEDLHWCDDLSLEVVTHLTRQLARLPMLVVGTLRTDELHQAAPARAWRARLLLQRAAEEFRLPPLTAAESARMVRELRPVDPVPPRLLRLLHERSGGIPLHLEELVTAVAHGHPTVAAHVPETLADAIDQRFARVSEPTRRTAVAAAVVGRSFDLDLLVAVCGTTDEEAATRLDELVDHQFVHEEAPGWFGFRHALIRDAVEANAPLAARRALHARVAEVAQHRPELGGDAYRSAHHEAAGQLAEAVDAASAAAGRASALSAHQEALDLLDRAVRCLRVADPDRRADLLVRRAAEAAATDHNARAAADLEEARRLLAELGDTVAAAGLLPGLVAVRHVLGDPLPARIALLAGGLADVADRPGEVPQRVRAALLAGTAAAYLVADHLDEALTAADDALDAAGSQDEPVRLNTVVTAGTVEVFAGRDEPGWTRLEEATVRARELDLEAEAARGYRMLVSSASTLVEYDRAERWLDEGIEHTARTEQWNHRDYMLSHQAHVWWCTGRWDDAYVAAHRLLADDEGGVTTRIIALHAAGFVELGRGHHDAAAEVLGEARASGEEMRELQRFSPALWGLAESALLQGDGATAVELTERGYAASHEVRETANLFPFLVTGTRARLLQRDPSAAQDWAERVSADLLARGVPGTLPAVDHAAGLACLAAGRTGQARDLLGRAHAGWTQRRRWWEAQWCALDLARCGIAANRRTEAATHVEAVRAAAVEVGAAPLLAAAADVGSRLDRWDAPQPWSPLTQREYEVARLVARGMTNREIAEELRFTARTAGSHLEHIMAKLGVTRRAEVAAWATAVEAGDYDPASRSGSTR</sequence>
<dbReference type="PRINTS" id="PR00038">
    <property type="entry name" value="HTHLUXR"/>
</dbReference>
<dbReference type="PROSITE" id="PS50043">
    <property type="entry name" value="HTH_LUXR_2"/>
    <property type="match status" value="1"/>
</dbReference>
<accession>A0A4Q5J3A1</accession>
<feature type="domain" description="HTH luxR-type" evidence="4">
    <location>
        <begin position="989"/>
        <end position="1054"/>
    </location>
</feature>
<dbReference type="InterPro" id="IPR027417">
    <property type="entry name" value="P-loop_NTPase"/>
</dbReference>